<comment type="caution">
    <text evidence="14">The sequence shown here is derived from an EMBL/GenBank/DDBJ whole genome shotgun (WGS) entry which is preliminary data.</text>
</comment>
<comment type="catalytic activity">
    <reaction evidence="10">
        <text>(6S)-5,6,7,8-tetrahydrofolyl-(gamma-L-Glu)(n) + L-glutamate + ATP = (6S)-5,6,7,8-tetrahydrofolyl-(gamma-L-Glu)(n+1) + ADP + phosphate + H(+)</text>
        <dbReference type="Rhea" id="RHEA:10580"/>
        <dbReference type="Rhea" id="RHEA-COMP:14738"/>
        <dbReference type="Rhea" id="RHEA-COMP:14740"/>
        <dbReference type="ChEBI" id="CHEBI:15378"/>
        <dbReference type="ChEBI" id="CHEBI:29985"/>
        <dbReference type="ChEBI" id="CHEBI:30616"/>
        <dbReference type="ChEBI" id="CHEBI:43474"/>
        <dbReference type="ChEBI" id="CHEBI:141005"/>
        <dbReference type="ChEBI" id="CHEBI:456216"/>
        <dbReference type="EC" id="6.3.2.17"/>
    </reaction>
</comment>
<sequence>MNYQEALNYIHGTYKFGKKIGLTNIRELLHRLGNPEKELKIIHVAGTNGKGSVSSFIHGGLKAAGYQVGLFTSPYLETFRERMQINGEKISEEHLVRSTEKVKEKIQEMVQEGKHHPSEFEVVTAIALDYFHRQSVDFLVLEVGLGGRFDATNGVERPILSIITNIGYDHTEYLGDTLAKIAYEKAGIIKEKIPVILYPQEQEAMEQIREIANAKEAPILPVDFSSLILEGASLGEQHFSIKVGRQEYNALSIRLLGSYQIYNSITALTALEYLKSTGQVSYDPSMIREGFYHTRWPGRFEILRKKPLTIIDGAHNPQAAKALTETLKQHLPKASITFVIGMLLDKDIQSFLEEIAPLGARFVLTKPFGPRAAEAEDLQEMLRAYEKPMYPEPRVSEAIDKAYAITGEEEVIVLVGSLYMIGEARTYIRKNYSDVHSI</sequence>
<dbReference type="NCBIfam" id="TIGR01499">
    <property type="entry name" value="folC"/>
    <property type="match status" value="1"/>
</dbReference>
<dbReference type="InterPro" id="IPR001645">
    <property type="entry name" value="Folylpolyglutamate_synth"/>
</dbReference>
<protein>
    <recommendedName>
        <fullName evidence="3">tetrahydrofolate synthase</fullName>
        <ecNumber evidence="3">6.3.2.17</ecNumber>
    </recommendedName>
    <alternativeName>
        <fullName evidence="9">Tetrahydrofolylpolyglutamate synthase</fullName>
    </alternativeName>
</protein>
<evidence type="ECO:0000259" key="12">
    <source>
        <dbReference type="Pfam" id="PF02875"/>
    </source>
</evidence>
<evidence type="ECO:0000256" key="11">
    <source>
        <dbReference type="PIRNR" id="PIRNR001563"/>
    </source>
</evidence>
<proteinExistence type="inferred from homology"/>
<dbReference type="FunFam" id="3.40.1190.10:FF:000011">
    <property type="entry name" value="Folylpolyglutamate synthase/dihydrofolate synthase"/>
    <property type="match status" value="1"/>
</dbReference>
<dbReference type="RefSeq" id="WP_160718261.1">
    <property type="nucleotide sequence ID" value="NZ_SUMG01000001.1"/>
</dbReference>
<evidence type="ECO:0000256" key="2">
    <source>
        <dbReference type="ARBA" id="ARBA00008276"/>
    </source>
</evidence>
<gene>
    <name evidence="14" type="ORF">ISALK_00425</name>
</gene>
<reference evidence="14 15" key="1">
    <citation type="submission" date="2019-04" db="EMBL/GenBank/DDBJ databases">
        <title>Isachenkonia alkalipeptolytica gen. nov. sp. nov. a new anaerobic, alkiliphilic organothrophic bacterium capable to reduce synthesized ferrihydrite isolated from a soda lake.</title>
        <authorList>
            <person name="Toshchakov S.V."/>
            <person name="Zavarzina D.G."/>
            <person name="Zhilina T.N."/>
            <person name="Kostrikina N.A."/>
            <person name="Kublanov I.V."/>
        </authorList>
    </citation>
    <scope>NUCLEOTIDE SEQUENCE [LARGE SCALE GENOMIC DNA]</scope>
    <source>
        <strain evidence="14 15">Z-1701</strain>
    </source>
</reference>
<evidence type="ECO:0000313" key="15">
    <source>
        <dbReference type="Proteomes" id="UP000449710"/>
    </source>
</evidence>
<dbReference type="Gene3D" id="3.40.1190.10">
    <property type="entry name" value="Mur-like, catalytic domain"/>
    <property type="match status" value="1"/>
</dbReference>
<dbReference type="InterPro" id="IPR036565">
    <property type="entry name" value="Mur-like_cat_sf"/>
</dbReference>
<keyword evidence="5" id="KW-0479">Metal-binding</keyword>
<dbReference type="InterPro" id="IPR036615">
    <property type="entry name" value="Mur_ligase_C_dom_sf"/>
</dbReference>
<evidence type="ECO:0000256" key="9">
    <source>
        <dbReference type="ARBA" id="ARBA00030592"/>
    </source>
</evidence>
<keyword evidence="8" id="KW-0460">Magnesium</keyword>
<keyword evidence="4 11" id="KW-0436">Ligase</keyword>
<comment type="similarity">
    <text evidence="2 11">Belongs to the folylpolyglutamate synthase family.</text>
</comment>
<evidence type="ECO:0000256" key="3">
    <source>
        <dbReference type="ARBA" id="ARBA00013025"/>
    </source>
</evidence>
<dbReference type="GO" id="GO:0046872">
    <property type="term" value="F:metal ion binding"/>
    <property type="evidence" value="ECO:0007669"/>
    <property type="project" value="UniProtKB-KW"/>
</dbReference>
<dbReference type="GO" id="GO:0005524">
    <property type="term" value="F:ATP binding"/>
    <property type="evidence" value="ECO:0007669"/>
    <property type="project" value="UniProtKB-KW"/>
</dbReference>
<dbReference type="PIRSF" id="PIRSF001563">
    <property type="entry name" value="Folylpolyglu_synth"/>
    <property type="match status" value="1"/>
</dbReference>
<keyword evidence="15" id="KW-1185">Reference proteome</keyword>
<accession>A0AA44BCI6</accession>
<dbReference type="SUPFAM" id="SSF53244">
    <property type="entry name" value="MurD-like peptide ligases, peptide-binding domain"/>
    <property type="match status" value="1"/>
</dbReference>
<dbReference type="Pfam" id="PF08245">
    <property type="entry name" value="Mur_ligase_M"/>
    <property type="match status" value="1"/>
</dbReference>
<evidence type="ECO:0000256" key="5">
    <source>
        <dbReference type="ARBA" id="ARBA00022723"/>
    </source>
</evidence>
<dbReference type="InterPro" id="IPR013221">
    <property type="entry name" value="Mur_ligase_cen"/>
</dbReference>
<dbReference type="SUPFAM" id="SSF53623">
    <property type="entry name" value="MurD-like peptide ligases, catalytic domain"/>
    <property type="match status" value="1"/>
</dbReference>
<dbReference type="GO" id="GO:0005737">
    <property type="term" value="C:cytoplasm"/>
    <property type="evidence" value="ECO:0007669"/>
    <property type="project" value="TreeGrafter"/>
</dbReference>
<keyword evidence="6 11" id="KW-0547">Nucleotide-binding</keyword>
<evidence type="ECO:0000259" key="13">
    <source>
        <dbReference type="Pfam" id="PF08245"/>
    </source>
</evidence>
<evidence type="ECO:0000256" key="7">
    <source>
        <dbReference type="ARBA" id="ARBA00022840"/>
    </source>
</evidence>
<evidence type="ECO:0000256" key="8">
    <source>
        <dbReference type="ARBA" id="ARBA00022842"/>
    </source>
</evidence>
<dbReference type="GO" id="GO:0008841">
    <property type="term" value="F:dihydrofolate synthase activity"/>
    <property type="evidence" value="ECO:0007669"/>
    <property type="project" value="TreeGrafter"/>
</dbReference>
<evidence type="ECO:0000256" key="1">
    <source>
        <dbReference type="ARBA" id="ARBA00001946"/>
    </source>
</evidence>
<dbReference type="PANTHER" id="PTHR11136:SF0">
    <property type="entry name" value="DIHYDROFOLATE SYNTHETASE-RELATED"/>
    <property type="match status" value="1"/>
</dbReference>
<keyword evidence="7 11" id="KW-0067">ATP-binding</keyword>
<dbReference type="InterPro" id="IPR004101">
    <property type="entry name" value="Mur_ligase_C"/>
</dbReference>
<organism evidence="14 15">
    <name type="scientific">Isachenkonia alkalipeptolytica</name>
    <dbReference type="NCBI Taxonomy" id="2565777"/>
    <lineage>
        <taxon>Bacteria</taxon>
        <taxon>Bacillati</taxon>
        <taxon>Bacillota</taxon>
        <taxon>Clostridia</taxon>
        <taxon>Eubacteriales</taxon>
        <taxon>Clostridiaceae</taxon>
        <taxon>Isachenkonia</taxon>
    </lineage>
</organism>
<dbReference type="AlphaFoldDB" id="A0AA44BCI6"/>
<dbReference type="EC" id="6.3.2.17" evidence="3"/>
<dbReference type="Pfam" id="PF02875">
    <property type="entry name" value="Mur_ligase_C"/>
    <property type="match status" value="1"/>
</dbReference>
<dbReference type="Gene3D" id="3.90.190.20">
    <property type="entry name" value="Mur ligase, C-terminal domain"/>
    <property type="match status" value="1"/>
</dbReference>
<feature type="domain" description="Mur ligase central" evidence="13">
    <location>
        <begin position="44"/>
        <end position="270"/>
    </location>
</feature>
<dbReference type="EMBL" id="SUMG01000001">
    <property type="protein sequence ID" value="NBG86953.1"/>
    <property type="molecule type" value="Genomic_DNA"/>
</dbReference>
<name>A0AA44BCI6_9CLOT</name>
<dbReference type="Proteomes" id="UP000449710">
    <property type="component" value="Unassembled WGS sequence"/>
</dbReference>
<comment type="cofactor">
    <cofactor evidence="1">
        <name>Mg(2+)</name>
        <dbReference type="ChEBI" id="CHEBI:18420"/>
    </cofactor>
</comment>
<evidence type="ECO:0000256" key="6">
    <source>
        <dbReference type="ARBA" id="ARBA00022741"/>
    </source>
</evidence>
<dbReference type="GO" id="GO:0004326">
    <property type="term" value="F:tetrahydrofolylpolyglutamate synthase activity"/>
    <property type="evidence" value="ECO:0007669"/>
    <property type="project" value="UniProtKB-EC"/>
</dbReference>
<evidence type="ECO:0000256" key="4">
    <source>
        <dbReference type="ARBA" id="ARBA00022598"/>
    </source>
</evidence>
<evidence type="ECO:0000313" key="14">
    <source>
        <dbReference type="EMBL" id="NBG86953.1"/>
    </source>
</evidence>
<dbReference type="PANTHER" id="PTHR11136">
    <property type="entry name" value="FOLYLPOLYGLUTAMATE SYNTHASE-RELATED"/>
    <property type="match status" value="1"/>
</dbReference>
<feature type="domain" description="Mur ligase C-terminal" evidence="12">
    <location>
        <begin position="298"/>
        <end position="417"/>
    </location>
</feature>
<evidence type="ECO:0000256" key="10">
    <source>
        <dbReference type="ARBA" id="ARBA00047493"/>
    </source>
</evidence>